<organism evidence="1 2">
    <name type="scientific">Methylobacterium terricola</name>
    <dbReference type="NCBI Taxonomy" id="2583531"/>
    <lineage>
        <taxon>Bacteria</taxon>
        <taxon>Pseudomonadati</taxon>
        <taxon>Pseudomonadota</taxon>
        <taxon>Alphaproteobacteria</taxon>
        <taxon>Hyphomicrobiales</taxon>
        <taxon>Methylobacteriaceae</taxon>
        <taxon>Methylobacterium</taxon>
    </lineage>
</organism>
<gene>
    <name evidence="1" type="ORF">FF100_16030</name>
</gene>
<dbReference type="Proteomes" id="UP000305267">
    <property type="component" value="Unassembled WGS sequence"/>
</dbReference>
<dbReference type="EMBL" id="VDDA01000006">
    <property type="protein sequence ID" value="TNC12336.1"/>
    <property type="molecule type" value="Genomic_DNA"/>
</dbReference>
<proteinExistence type="predicted"/>
<reference evidence="1 2" key="1">
    <citation type="submission" date="2019-06" db="EMBL/GenBank/DDBJ databases">
        <title>Genome of Methylobacterium sp. 17Sr1-39.</title>
        <authorList>
            <person name="Seo T."/>
        </authorList>
    </citation>
    <scope>NUCLEOTIDE SEQUENCE [LARGE SCALE GENOMIC DNA]</scope>
    <source>
        <strain evidence="1 2">17Sr1-39</strain>
    </source>
</reference>
<name>A0A5C4LFI0_9HYPH</name>
<protein>
    <submittedName>
        <fullName evidence="1">DUF4926 domain-containing protein</fullName>
    </submittedName>
</protein>
<dbReference type="AlphaFoldDB" id="A0A5C4LFI0"/>
<dbReference type="OrthoDB" id="7307608at2"/>
<comment type="caution">
    <text evidence="1">The sequence shown here is derived from an EMBL/GenBank/DDBJ whole genome shotgun (WGS) entry which is preliminary data.</text>
</comment>
<keyword evidence="2" id="KW-1185">Reference proteome</keyword>
<evidence type="ECO:0000313" key="2">
    <source>
        <dbReference type="Proteomes" id="UP000305267"/>
    </source>
</evidence>
<sequence length="83" mass="8848">MTADMVFLMRRQEPRSRFQDLDSVTINVAVITDDGDQIAAGSEGTIVGIWRGGAAYEVEFAEPPGALATIDPGDLTLVARAPI</sequence>
<accession>A0A5C4LFI0</accession>
<evidence type="ECO:0000313" key="1">
    <source>
        <dbReference type="EMBL" id="TNC12336.1"/>
    </source>
</evidence>